<feature type="region of interest" description="Disordered" evidence="1">
    <location>
        <begin position="156"/>
        <end position="233"/>
    </location>
</feature>
<evidence type="ECO:0000256" key="1">
    <source>
        <dbReference type="SAM" id="MobiDB-lite"/>
    </source>
</evidence>
<feature type="region of interest" description="Disordered" evidence="1">
    <location>
        <begin position="598"/>
        <end position="659"/>
    </location>
</feature>
<feature type="compositionally biased region" description="Low complexity" evidence="1">
    <location>
        <begin position="541"/>
        <end position="568"/>
    </location>
</feature>
<feature type="compositionally biased region" description="Polar residues" evidence="1">
    <location>
        <begin position="156"/>
        <end position="167"/>
    </location>
</feature>
<dbReference type="EMBL" id="JAGHQM010002544">
    <property type="protein sequence ID" value="KAH0548554.1"/>
    <property type="molecule type" value="Genomic_DNA"/>
</dbReference>
<organism evidence="2 3">
    <name type="scientific">Trichoglossum hirsutum</name>
    <dbReference type="NCBI Taxonomy" id="265104"/>
    <lineage>
        <taxon>Eukaryota</taxon>
        <taxon>Fungi</taxon>
        <taxon>Dikarya</taxon>
        <taxon>Ascomycota</taxon>
        <taxon>Pezizomycotina</taxon>
        <taxon>Geoglossomycetes</taxon>
        <taxon>Geoglossales</taxon>
        <taxon>Geoglossaceae</taxon>
        <taxon>Trichoglossum</taxon>
    </lineage>
</organism>
<feature type="compositionally biased region" description="Basic and acidic residues" evidence="1">
    <location>
        <begin position="604"/>
        <end position="616"/>
    </location>
</feature>
<dbReference type="AlphaFoldDB" id="A0A9P8L7E7"/>
<reference evidence="2" key="1">
    <citation type="submission" date="2021-03" db="EMBL/GenBank/DDBJ databases">
        <title>Comparative genomics and phylogenomic investigation of the class Geoglossomycetes provide insights into ecological specialization and systematics.</title>
        <authorList>
            <person name="Melie T."/>
            <person name="Pirro S."/>
            <person name="Miller A.N."/>
            <person name="Quandt A."/>
        </authorList>
    </citation>
    <scope>NUCLEOTIDE SEQUENCE</scope>
    <source>
        <strain evidence="2">CAQ_001_2017</strain>
    </source>
</reference>
<feature type="compositionally biased region" description="Low complexity" evidence="1">
    <location>
        <begin position="621"/>
        <end position="644"/>
    </location>
</feature>
<feature type="compositionally biased region" description="Basic and acidic residues" evidence="1">
    <location>
        <begin position="531"/>
        <end position="540"/>
    </location>
</feature>
<feature type="compositionally biased region" description="Basic and acidic residues" evidence="1">
    <location>
        <begin position="171"/>
        <end position="183"/>
    </location>
</feature>
<feature type="compositionally biased region" description="Basic and acidic residues" evidence="1">
    <location>
        <begin position="435"/>
        <end position="447"/>
    </location>
</feature>
<feature type="region of interest" description="Disordered" evidence="1">
    <location>
        <begin position="89"/>
        <end position="108"/>
    </location>
</feature>
<comment type="caution">
    <text evidence="2">The sequence shown here is derived from an EMBL/GenBank/DDBJ whole genome shotgun (WGS) entry which is preliminary data.</text>
</comment>
<proteinExistence type="predicted"/>
<name>A0A9P8L7E7_9PEZI</name>
<evidence type="ECO:0000313" key="2">
    <source>
        <dbReference type="EMBL" id="KAH0548554.1"/>
    </source>
</evidence>
<protein>
    <submittedName>
        <fullName evidence="2">Uncharacterized protein</fullName>
    </submittedName>
</protein>
<feature type="compositionally biased region" description="Polar residues" evidence="1">
    <location>
        <begin position="718"/>
        <end position="735"/>
    </location>
</feature>
<feature type="compositionally biased region" description="Polar residues" evidence="1">
    <location>
        <begin position="374"/>
        <end position="397"/>
    </location>
</feature>
<feature type="compositionally biased region" description="Low complexity" evidence="1">
    <location>
        <begin position="191"/>
        <end position="204"/>
    </location>
</feature>
<feature type="compositionally biased region" description="Low complexity" evidence="1">
    <location>
        <begin position="398"/>
        <end position="418"/>
    </location>
</feature>
<feature type="compositionally biased region" description="Polar residues" evidence="1">
    <location>
        <begin position="353"/>
        <end position="364"/>
    </location>
</feature>
<evidence type="ECO:0000313" key="3">
    <source>
        <dbReference type="Proteomes" id="UP000750711"/>
    </source>
</evidence>
<feature type="region of interest" description="Disordered" evidence="1">
    <location>
        <begin position="718"/>
        <end position="761"/>
    </location>
</feature>
<feature type="compositionally biased region" description="Polar residues" evidence="1">
    <location>
        <begin position="463"/>
        <end position="475"/>
    </location>
</feature>
<keyword evidence="3" id="KW-1185">Reference proteome</keyword>
<sequence>MITYEISLFPTRSPPSGNLYANSPAIHPARYLSPSTDRVRPRQLIAPRPLSEFPLSDSARMLPASSHPIAPRNTTRELAEFLRSTAPPWYDPSLDPQSKPSPSIHKKSTFGFLRSGAASPTKPQLIHPNPIFLPETVIARTSINGKRYLHISLPTENTSGHISQSPIHASRASEDGDGYHTDEPGSSPNRSGSANAGTTSSAQSVTLQVSEEKPTLPGSRWSTGKSELSDSDTVDSYHSYLKNQKTEGPLVKGGARHLGKPRRPVSIDVAGRITKKDLQIRRRSNTPDNLIYSHDQAHRGTDRAYDASAISTAPNYKSVFIHSHGLPPRRSSITKTKLFLPNAHIAMAHESSFGSSLANRNSGSPYDHSRYKRTSAQSTDNTLAETIRSDTSSTDVESTPSLSNTPNSSFLIGTALRTPPRPGPAPTRALPSLPEGHDTSAGGKDHTASSSKHYIASDRSDFKSGNSSLRQTEMSGTKDRAEGVSSETLKVSRKSREERVRERKMRDLQSTRARRELRKSDGTQHQVALDNEDKHAEARNSHASATTSSSSSSGGRPRTSRRLSASSTLHGSTVFLPRESKLGMISLSPIMLVVEQEPTTAGPRHPEYRPVRKAESAKQLSGSIPGSIPGSHVHSRSPSPSLPSSDDDTARKRRITKKGSLVSSATTAAAFKVLEAGATTGKEMELEARLVALEKKNALLESALMAVLQSTAQIPLSVTPGSPQGEPSSIAQTALRTPPSLDALVQSLGALPRHDPKPTSG</sequence>
<gene>
    <name evidence="2" type="ORF">GP486_007902</name>
</gene>
<feature type="compositionally biased region" description="Basic and acidic residues" evidence="1">
    <location>
        <begin position="494"/>
        <end position="509"/>
    </location>
</feature>
<feature type="compositionally biased region" description="Basic and acidic residues" evidence="1">
    <location>
        <begin position="752"/>
        <end position="761"/>
    </location>
</feature>
<feature type="region of interest" description="Disordered" evidence="1">
    <location>
        <begin position="353"/>
        <end position="568"/>
    </location>
</feature>
<accession>A0A9P8L7E7</accession>
<dbReference type="Proteomes" id="UP000750711">
    <property type="component" value="Unassembled WGS sequence"/>
</dbReference>